<sequence>MIDNHNNQFGSSGAMEASMCTSSMSLSKASRKRLASMPTGESENIACCSGTLNFRLSSASGVARLTLCGTLKSRRDERFRGVTWDDVTELLVGVRGTVNCCKPPAPGVGDAMPESRFRRKTVLGEVGTLPIGVWDAKLWSRRFGRTTMLGEEGTLPGVWDAMLASIGVRGTENCCTPLSIWLFSLCL</sequence>
<dbReference type="EMBL" id="HBFX01048804">
    <property type="protein sequence ID" value="CAD8978325.1"/>
    <property type="molecule type" value="Transcribed_RNA"/>
</dbReference>
<evidence type="ECO:0000313" key="1">
    <source>
        <dbReference type="EMBL" id="CAD8978325.1"/>
    </source>
</evidence>
<reference evidence="1" key="1">
    <citation type="submission" date="2021-01" db="EMBL/GenBank/DDBJ databases">
        <authorList>
            <person name="Corre E."/>
            <person name="Pelletier E."/>
            <person name="Niang G."/>
            <person name="Scheremetjew M."/>
            <person name="Finn R."/>
            <person name="Kale V."/>
            <person name="Holt S."/>
            <person name="Cochrane G."/>
            <person name="Meng A."/>
            <person name="Brown T."/>
            <person name="Cohen L."/>
        </authorList>
    </citation>
    <scope>NUCLEOTIDE SEQUENCE</scope>
    <source>
        <strain evidence="1">CCMP644</strain>
    </source>
</reference>
<gene>
    <name evidence="1" type="ORF">HAND00432_LOCUS29333</name>
</gene>
<protein>
    <submittedName>
        <fullName evidence="1">Uncharacterized protein</fullName>
    </submittedName>
</protein>
<organism evidence="1">
    <name type="scientific">Hemiselmis andersenii</name>
    <name type="common">Cryptophyte alga</name>
    <dbReference type="NCBI Taxonomy" id="464988"/>
    <lineage>
        <taxon>Eukaryota</taxon>
        <taxon>Cryptophyceae</taxon>
        <taxon>Cryptomonadales</taxon>
        <taxon>Hemiselmidaceae</taxon>
        <taxon>Hemiselmis</taxon>
    </lineage>
</organism>
<name>A0A7S1HCY4_HEMAN</name>
<accession>A0A7S1HCY4</accession>
<dbReference type="AlphaFoldDB" id="A0A7S1HCY4"/>
<proteinExistence type="predicted"/>